<protein>
    <recommendedName>
        <fullName evidence="5">CASP-like protein</fullName>
    </recommendedName>
</protein>
<feature type="transmembrane region" description="Helical" evidence="2">
    <location>
        <begin position="88"/>
        <end position="112"/>
    </location>
</feature>
<evidence type="ECO:0000313" key="4">
    <source>
        <dbReference type="Proteomes" id="UP001529510"/>
    </source>
</evidence>
<dbReference type="AlphaFoldDB" id="A0ABD0NR54"/>
<keyword evidence="2" id="KW-0812">Transmembrane</keyword>
<feature type="non-terminal residue" evidence="3">
    <location>
        <position position="139"/>
    </location>
</feature>
<dbReference type="Proteomes" id="UP001529510">
    <property type="component" value="Unassembled WGS sequence"/>
</dbReference>
<evidence type="ECO:0008006" key="5">
    <source>
        <dbReference type="Google" id="ProtNLM"/>
    </source>
</evidence>
<gene>
    <name evidence="3" type="ORF">M9458_042827</name>
</gene>
<feature type="compositionally biased region" description="Low complexity" evidence="1">
    <location>
        <begin position="48"/>
        <end position="60"/>
    </location>
</feature>
<reference evidence="3 4" key="1">
    <citation type="submission" date="2024-05" db="EMBL/GenBank/DDBJ databases">
        <title>Genome sequencing and assembly of Indian major carp, Cirrhinus mrigala (Hamilton, 1822).</title>
        <authorList>
            <person name="Mohindra V."/>
            <person name="Chowdhury L.M."/>
            <person name="Lal K."/>
            <person name="Jena J.K."/>
        </authorList>
    </citation>
    <scope>NUCLEOTIDE SEQUENCE [LARGE SCALE GENOMIC DNA]</scope>
    <source>
        <strain evidence="3">CM1030</strain>
        <tissue evidence="3">Blood</tissue>
    </source>
</reference>
<feature type="non-terminal residue" evidence="3">
    <location>
        <position position="1"/>
    </location>
</feature>
<keyword evidence="2" id="KW-0472">Membrane</keyword>
<feature type="region of interest" description="Disordered" evidence="1">
    <location>
        <begin position="42"/>
        <end position="70"/>
    </location>
</feature>
<sequence length="139" mass="15619">ARVSFKYRPLFLHEKPECELRRCFQPTLARDPAWQRPVLMRDAADPRSSSAAASSSSSASEATRRAPHPPCSFSVCESPRFWAEMVRVVSVLGLVMFSVALLILSLISYVSIKKDFIFTAPKYANAGGPRMYMFHTGFR</sequence>
<keyword evidence="2" id="KW-1133">Transmembrane helix</keyword>
<evidence type="ECO:0000313" key="3">
    <source>
        <dbReference type="EMBL" id="KAL0163431.1"/>
    </source>
</evidence>
<accession>A0ABD0NR54</accession>
<dbReference type="EMBL" id="JAMKFB020000021">
    <property type="protein sequence ID" value="KAL0163431.1"/>
    <property type="molecule type" value="Genomic_DNA"/>
</dbReference>
<keyword evidence="4" id="KW-1185">Reference proteome</keyword>
<evidence type="ECO:0000256" key="2">
    <source>
        <dbReference type="SAM" id="Phobius"/>
    </source>
</evidence>
<proteinExistence type="predicted"/>
<organism evidence="3 4">
    <name type="scientific">Cirrhinus mrigala</name>
    <name type="common">Mrigala</name>
    <dbReference type="NCBI Taxonomy" id="683832"/>
    <lineage>
        <taxon>Eukaryota</taxon>
        <taxon>Metazoa</taxon>
        <taxon>Chordata</taxon>
        <taxon>Craniata</taxon>
        <taxon>Vertebrata</taxon>
        <taxon>Euteleostomi</taxon>
        <taxon>Actinopterygii</taxon>
        <taxon>Neopterygii</taxon>
        <taxon>Teleostei</taxon>
        <taxon>Ostariophysi</taxon>
        <taxon>Cypriniformes</taxon>
        <taxon>Cyprinidae</taxon>
        <taxon>Labeoninae</taxon>
        <taxon>Labeonini</taxon>
        <taxon>Cirrhinus</taxon>
    </lineage>
</organism>
<comment type="caution">
    <text evidence="3">The sequence shown here is derived from an EMBL/GenBank/DDBJ whole genome shotgun (WGS) entry which is preliminary data.</text>
</comment>
<name>A0ABD0NR54_CIRMR</name>
<evidence type="ECO:0000256" key="1">
    <source>
        <dbReference type="SAM" id="MobiDB-lite"/>
    </source>
</evidence>